<dbReference type="FunFam" id="2.170.220.10:FF:000001">
    <property type="entry name" value="methionine--tRNA ligase, mitochondrial"/>
    <property type="match status" value="1"/>
</dbReference>
<keyword evidence="4 10" id="KW-0547">Nucleotide-binding</keyword>
<dbReference type="EC" id="6.1.1.10" evidence="2"/>
<dbReference type="Gene3D" id="2.170.220.10">
    <property type="match status" value="1"/>
</dbReference>
<dbReference type="AlphaFoldDB" id="A0A9P5LIJ9"/>
<evidence type="ECO:0000259" key="12">
    <source>
        <dbReference type="Pfam" id="PF09334"/>
    </source>
</evidence>
<dbReference type="CDD" id="cd07957">
    <property type="entry name" value="Anticodon_Ia_Met"/>
    <property type="match status" value="1"/>
</dbReference>
<dbReference type="Pfam" id="PF09334">
    <property type="entry name" value="tRNA-synt_1g"/>
    <property type="match status" value="1"/>
</dbReference>
<dbReference type="GO" id="GO:0004825">
    <property type="term" value="F:methionine-tRNA ligase activity"/>
    <property type="evidence" value="ECO:0007669"/>
    <property type="project" value="UniProtKB-EC"/>
</dbReference>
<evidence type="ECO:0000256" key="5">
    <source>
        <dbReference type="ARBA" id="ARBA00022840"/>
    </source>
</evidence>
<dbReference type="InterPro" id="IPR041872">
    <property type="entry name" value="Anticodon_Met"/>
</dbReference>
<dbReference type="SUPFAM" id="SSF47323">
    <property type="entry name" value="Anticodon-binding domain of a subclass of class I aminoacyl-tRNA synthetases"/>
    <property type="match status" value="1"/>
</dbReference>
<evidence type="ECO:0000256" key="11">
    <source>
        <dbReference type="SAM" id="MobiDB-lite"/>
    </source>
</evidence>
<comment type="catalytic activity">
    <reaction evidence="8">
        <text>tRNA(Met) + L-methionine + ATP = L-methionyl-tRNA(Met) + AMP + diphosphate</text>
        <dbReference type="Rhea" id="RHEA:13481"/>
        <dbReference type="Rhea" id="RHEA-COMP:9667"/>
        <dbReference type="Rhea" id="RHEA-COMP:9698"/>
        <dbReference type="ChEBI" id="CHEBI:30616"/>
        <dbReference type="ChEBI" id="CHEBI:33019"/>
        <dbReference type="ChEBI" id="CHEBI:57844"/>
        <dbReference type="ChEBI" id="CHEBI:78442"/>
        <dbReference type="ChEBI" id="CHEBI:78530"/>
        <dbReference type="ChEBI" id="CHEBI:456215"/>
        <dbReference type="EC" id="6.1.1.10"/>
    </reaction>
</comment>
<keyword evidence="15" id="KW-1185">Reference proteome</keyword>
<evidence type="ECO:0000313" key="15">
    <source>
        <dbReference type="Proteomes" id="UP000722485"/>
    </source>
</evidence>
<dbReference type="Gene3D" id="3.40.50.620">
    <property type="entry name" value="HUPs"/>
    <property type="match status" value="1"/>
</dbReference>
<dbReference type="EMBL" id="JAANBB010000058">
    <property type="protein sequence ID" value="KAF7552603.1"/>
    <property type="molecule type" value="Genomic_DNA"/>
</dbReference>
<evidence type="ECO:0000256" key="2">
    <source>
        <dbReference type="ARBA" id="ARBA00012838"/>
    </source>
</evidence>
<evidence type="ECO:0000256" key="6">
    <source>
        <dbReference type="ARBA" id="ARBA00022917"/>
    </source>
</evidence>
<dbReference type="Gene3D" id="1.10.730.10">
    <property type="entry name" value="Isoleucyl-tRNA Synthetase, Domain 1"/>
    <property type="match status" value="1"/>
</dbReference>
<dbReference type="GO" id="GO:0005524">
    <property type="term" value="F:ATP binding"/>
    <property type="evidence" value="ECO:0007669"/>
    <property type="project" value="UniProtKB-KW"/>
</dbReference>
<dbReference type="SUPFAM" id="SSF52374">
    <property type="entry name" value="Nucleotidylyl transferase"/>
    <property type="match status" value="1"/>
</dbReference>
<keyword evidence="3 10" id="KW-0436">Ligase</keyword>
<dbReference type="NCBIfam" id="TIGR00398">
    <property type="entry name" value="metG"/>
    <property type="match status" value="1"/>
</dbReference>
<keyword evidence="5 10" id="KW-0067">ATP-binding</keyword>
<accession>A0A9P5LIJ9</accession>
<evidence type="ECO:0000256" key="10">
    <source>
        <dbReference type="RuleBase" id="RU363039"/>
    </source>
</evidence>
<dbReference type="GO" id="GO:0006431">
    <property type="term" value="P:methionyl-tRNA aminoacylation"/>
    <property type="evidence" value="ECO:0007669"/>
    <property type="project" value="InterPro"/>
</dbReference>
<gene>
    <name evidence="14" type="ORF">G7Z17_g4217</name>
</gene>
<organism evidence="14 15">
    <name type="scientific">Cylindrodendrum hubeiense</name>
    <dbReference type="NCBI Taxonomy" id="595255"/>
    <lineage>
        <taxon>Eukaryota</taxon>
        <taxon>Fungi</taxon>
        <taxon>Dikarya</taxon>
        <taxon>Ascomycota</taxon>
        <taxon>Pezizomycotina</taxon>
        <taxon>Sordariomycetes</taxon>
        <taxon>Hypocreomycetidae</taxon>
        <taxon>Hypocreales</taxon>
        <taxon>Nectriaceae</taxon>
        <taxon>Cylindrodendrum</taxon>
    </lineage>
</organism>
<protein>
    <recommendedName>
        <fullName evidence="9">Probable methionine--tRNA ligase, mitochondrial</fullName>
        <ecNumber evidence="2">6.1.1.10</ecNumber>
    </recommendedName>
</protein>
<dbReference type="PANTHER" id="PTHR43326">
    <property type="entry name" value="METHIONYL-TRNA SYNTHETASE"/>
    <property type="match status" value="1"/>
</dbReference>
<feature type="region of interest" description="Disordered" evidence="11">
    <location>
        <begin position="536"/>
        <end position="567"/>
    </location>
</feature>
<dbReference type="InterPro" id="IPR014729">
    <property type="entry name" value="Rossmann-like_a/b/a_fold"/>
</dbReference>
<name>A0A9P5LIJ9_9HYPO</name>
<evidence type="ECO:0000256" key="9">
    <source>
        <dbReference type="ARBA" id="ARBA00068817"/>
    </source>
</evidence>
<dbReference type="OrthoDB" id="24670at2759"/>
<comment type="similarity">
    <text evidence="1 10">Belongs to the class-I aminoacyl-tRNA synthetase family.</text>
</comment>
<dbReference type="Pfam" id="PF19303">
    <property type="entry name" value="Anticodon_3"/>
    <property type="match status" value="1"/>
</dbReference>
<dbReference type="PRINTS" id="PR01041">
    <property type="entry name" value="TRNASYNTHMET"/>
</dbReference>
<dbReference type="CDD" id="cd00814">
    <property type="entry name" value="MetRS_core"/>
    <property type="match status" value="1"/>
</dbReference>
<evidence type="ECO:0000256" key="1">
    <source>
        <dbReference type="ARBA" id="ARBA00005594"/>
    </source>
</evidence>
<dbReference type="Proteomes" id="UP000722485">
    <property type="component" value="Unassembled WGS sequence"/>
</dbReference>
<evidence type="ECO:0000256" key="3">
    <source>
        <dbReference type="ARBA" id="ARBA00022598"/>
    </source>
</evidence>
<sequence length="567" mass="64776">MVLTDVLKRWQQLNGNPAFFTTGTDEHGMKIQRAAAKEGMPPKEFCDNNSRKFRELATAANISHDFFIRTTDADHKSAVEQFWMHLKNTPPEGLGLYKGAHEGWYCVSDECFYAEDEVQATVIPQTGRKTMAAIESGSEVEWVKEETWFFPLSKYKDKLLRFYDENPDWIKPRHRMNEVRNWVENHLEDLSITRPASRLNWGIPDPEDSSNTIYVWVDALISYATKAGFASDWQVSSADKGLWPADVHVIGKDIVRFHAVYWPALLMAVGLPLPKKLICHNHWTMSNRKMSKSLGNVVNPLFALQRWDVDPLRYFLMRNGSFSKDMGYSNDVIMTVYEKELQANIGNLFQRISRVKGGKWSTLEAVQWAQKGFDMAHIESAPNATDYMSLEPHLENAPKEFRDQMDDVDLSGAIREIFQLLSQANRFISDTEPWTLVRDKSPETQMRLNWIIYHSADALRIAGILLQPIMPSKAAELLDGLGVKPERRTIEFAEKGKDLDFGVAPQLTTNRARDRAMAQWESLFPPVPGVELLDEEAVTEHSASAPSKSKNRLDRVSEILAQQARRD</sequence>
<evidence type="ECO:0000259" key="13">
    <source>
        <dbReference type="Pfam" id="PF19303"/>
    </source>
</evidence>
<dbReference type="InterPro" id="IPR033911">
    <property type="entry name" value="MetRS_core"/>
</dbReference>
<evidence type="ECO:0000313" key="14">
    <source>
        <dbReference type="EMBL" id="KAF7552603.1"/>
    </source>
</evidence>
<reference evidence="14" key="1">
    <citation type="submission" date="2020-03" db="EMBL/GenBank/DDBJ databases">
        <title>Draft Genome Sequence of Cylindrodendrum hubeiense.</title>
        <authorList>
            <person name="Buettner E."/>
            <person name="Kellner H."/>
        </authorList>
    </citation>
    <scope>NUCLEOTIDE SEQUENCE</scope>
    <source>
        <strain evidence="14">IHI 201604</strain>
    </source>
</reference>
<proteinExistence type="inferred from homology"/>
<evidence type="ECO:0000256" key="4">
    <source>
        <dbReference type="ARBA" id="ARBA00022741"/>
    </source>
</evidence>
<dbReference type="InterPro" id="IPR015413">
    <property type="entry name" value="Methionyl/Leucyl_tRNA_Synth"/>
</dbReference>
<dbReference type="InterPro" id="IPR023457">
    <property type="entry name" value="Met-tRNA_synth_2"/>
</dbReference>
<keyword evidence="7 10" id="KW-0030">Aminoacyl-tRNA synthetase</keyword>
<comment type="caution">
    <text evidence="14">The sequence shown here is derived from an EMBL/GenBank/DDBJ whole genome shotgun (WGS) entry which is preliminary data.</text>
</comment>
<feature type="domain" description="Methionyl-tRNA synthetase anticodon-binding" evidence="13">
    <location>
        <begin position="390"/>
        <end position="523"/>
    </location>
</feature>
<evidence type="ECO:0000256" key="8">
    <source>
        <dbReference type="ARBA" id="ARBA00047364"/>
    </source>
</evidence>
<dbReference type="PANTHER" id="PTHR43326:SF1">
    <property type="entry name" value="METHIONINE--TRNA LIGASE, MITOCHONDRIAL"/>
    <property type="match status" value="1"/>
</dbReference>
<evidence type="ECO:0000256" key="7">
    <source>
        <dbReference type="ARBA" id="ARBA00023146"/>
    </source>
</evidence>
<feature type="domain" description="Methionyl/Leucyl tRNA synthetase" evidence="12">
    <location>
        <begin position="2"/>
        <end position="352"/>
    </location>
</feature>
<dbReference type="InterPro" id="IPR009080">
    <property type="entry name" value="tRNAsynth_Ia_anticodon-bd"/>
</dbReference>
<dbReference type="InterPro" id="IPR014758">
    <property type="entry name" value="Met-tRNA_synth"/>
</dbReference>
<keyword evidence="6 10" id="KW-0648">Protein biosynthesis</keyword>
<dbReference type="GO" id="GO:0005739">
    <property type="term" value="C:mitochondrion"/>
    <property type="evidence" value="ECO:0007669"/>
    <property type="project" value="UniProtKB-ARBA"/>
</dbReference>